<dbReference type="Proteomes" id="UP000823850">
    <property type="component" value="Unassembled WGS sequence"/>
</dbReference>
<organism evidence="1 2">
    <name type="scientific">Candidatus Blautia stercoripullorum</name>
    <dbReference type="NCBI Taxonomy" id="2838502"/>
    <lineage>
        <taxon>Bacteria</taxon>
        <taxon>Bacillati</taxon>
        <taxon>Bacillota</taxon>
        <taxon>Clostridia</taxon>
        <taxon>Lachnospirales</taxon>
        <taxon>Lachnospiraceae</taxon>
        <taxon>Blautia</taxon>
    </lineage>
</organism>
<sequence length="67" mass="7574">MGITTFAAIDVGSYNVCMDIYEMSPRIGIRQIDEIRQRLEIGRDTYGKGKIAFDTASQLCHILKDFS</sequence>
<accession>A0A9D2R8D5</accession>
<protein>
    <submittedName>
        <fullName evidence="1">Exopolyphosphatase</fullName>
    </submittedName>
</protein>
<feature type="non-terminal residue" evidence="1">
    <location>
        <position position="67"/>
    </location>
</feature>
<proteinExistence type="predicted"/>
<reference evidence="1" key="1">
    <citation type="journal article" date="2021" name="PeerJ">
        <title>Extensive microbial diversity within the chicken gut microbiome revealed by metagenomics and culture.</title>
        <authorList>
            <person name="Gilroy R."/>
            <person name="Ravi A."/>
            <person name="Getino M."/>
            <person name="Pursley I."/>
            <person name="Horton D.L."/>
            <person name="Alikhan N.F."/>
            <person name="Baker D."/>
            <person name="Gharbi K."/>
            <person name="Hall N."/>
            <person name="Watson M."/>
            <person name="Adriaenssens E.M."/>
            <person name="Foster-Nyarko E."/>
            <person name="Jarju S."/>
            <person name="Secka A."/>
            <person name="Antonio M."/>
            <person name="Oren A."/>
            <person name="Chaudhuri R.R."/>
            <person name="La Ragione R."/>
            <person name="Hildebrand F."/>
            <person name="Pallen M.J."/>
        </authorList>
    </citation>
    <scope>NUCLEOTIDE SEQUENCE</scope>
    <source>
        <strain evidence="1">ChiW19-6364</strain>
    </source>
</reference>
<name>A0A9D2R8D5_9FIRM</name>
<comment type="caution">
    <text evidence="1">The sequence shown here is derived from an EMBL/GenBank/DDBJ whole genome shotgun (WGS) entry which is preliminary data.</text>
</comment>
<evidence type="ECO:0000313" key="1">
    <source>
        <dbReference type="EMBL" id="HJD40363.1"/>
    </source>
</evidence>
<dbReference type="SUPFAM" id="SSF53067">
    <property type="entry name" value="Actin-like ATPase domain"/>
    <property type="match status" value="1"/>
</dbReference>
<gene>
    <name evidence="1" type="ORF">H9913_10090</name>
</gene>
<reference evidence="1" key="2">
    <citation type="submission" date="2021-04" db="EMBL/GenBank/DDBJ databases">
        <authorList>
            <person name="Gilroy R."/>
        </authorList>
    </citation>
    <scope>NUCLEOTIDE SEQUENCE</scope>
    <source>
        <strain evidence="1">ChiW19-6364</strain>
    </source>
</reference>
<dbReference type="Gene3D" id="3.30.420.40">
    <property type="match status" value="1"/>
</dbReference>
<evidence type="ECO:0000313" key="2">
    <source>
        <dbReference type="Proteomes" id="UP000823850"/>
    </source>
</evidence>
<dbReference type="EMBL" id="DWUX01000182">
    <property type="protein sequence ID" value="HJD40363.1"/>
    <property type="molecule type" value="Genomic_DNA"/>
</dbReference>
<dbReference type="AlphaFoldDB" id="A0A9D2R8D5"/>
<dbReference type="InterPro" id="IPR043129">
    <property type="entry name" value="ATPase_NBD"/>
</dbReference>